<dbReference type="AlphaFoldDB" id="A0ABD2ZAE9"/>
<proteinExistence type="predicted"/>
<accession>A0ABD2ZAE9</accession>
<evidence type="ECO:0000256" key="1">
    <source>
        <dbReference type="SAM" id="Phobius"/>
    </source>
</evidence>
<sequence length="110" mass="12842">MTFPSNQDHEQNGIAGLEQAKLLDLIHFGLEQVEFVFMAFPRGGFSWLWTFWKGICGSTFGMVVFMVLSLLEDLSIVNLRELQELVQWISNHNMASQTMMVKMEKRIEWR</sequence>
<gene>
    <name evidence="2" type="ORF">ACH5RR_022966</name>
</gene>
<keyword evidence="1" id="KW-0472">Membrane</keyword>
<dbReference type="Proteomes" id="UP001630127">
    <property type="component" value="Unassembled WGS sequence"/>
</dbReference>
<evidence type="ECO:0000313" key="2">
    <source>
        <dbReference type="EMBL" id="KAL3516064.1"/>
    </source>
</evidence>
<protein>
    <submittedName>
        <fullName evidence="2">Uncharacterized protein</fullName>
    </submittedName>
</protein>
<keyword evidence="1" id="KW-0812">Transmembrane</keyword>
<reference evidence="2 3" key="1">
    <citation type="submission" date="2024-11" db="EMBL/GenBank/DDBJ databases">
        <title>A near-complete genome assembly of Cinchona calisaya.</title>
        <authorList>
            <person name="Lian D.C."/>
            <person name="Zhao X.W."/>
            <person name="Wei L."/>
        </authorList>
    </citation>
    <scope>NUCLEOTIDE SEQUENCE [LARGE SCALE GENOMIC DNA]</scope>
    <source>
        <tissue evidence="2">Nenye</tissue>
    </source>
</reference>
<comment type="caution">
    <text evidence="2">The sequence shown here is derived from an EMBL/GenBank/DDBJ whole genome shotgun (WGS) entry which is preliminary data.</text>
</comment>
<feature type="transmembrane region" description="Helical" evidence="1">
    <location>
        <begin position="47"/>
        <end position="71"/>
    </location>
</feature>
<dbReference type="EMBL" id="JBJUIK010000010">
    <property type="protein sequence ID" value="KAL3516064.1"/>
    <property type="molecule type" value="Genomic_DNA"/>
</dbReference>
<organism evidence="2 3">
    <name type="scientific">Cinchona calisaya</name>
    <dbReference type="NCBI Taxonomy" id="153742"/>
    <lineage>
        <taxon>Eukaryota</taxon>
        <taxon>Viridiplantae</taxon>
        <taxon>Streptophyta</taxon>
        <taxon>Embryophyta</taxon>
        <taxon>Tracheophyta</taxon>
        <taxon>Spermatophyta</taxon>
        <taxon>Magnoliopsida</taxon>
        <taxon>eudicotyledons</taxon>
        <taxon>Gunneridae</taxon>
        <taxon>Pentapetalae</taxon>
        <taxon>asterids</taxon>
        <taxon>lamiids</taxon>
        <taxon>Gentianales</taxon>
        <taxon>Rubiaceae</taxon>
        <taxon>Cinchonoideae</taxon>
        <taxon>Cinchoneae</taxon>
        <taxon>Cinchona</taxon>
    </lineage>
</organism>
<name>A0ABD2ZAE9_9GENT</name>
<keyword evidence="3" id="KW-1185">Reference proteome</keyword>
<evidence type="ECO:0000313" key="3">
    <source>
        <dbReference type="Proteomes" id="UP001630127"/>
    </source>
</evidence>
<keyword evidence="1" id="KW-1133">Transmembrane helix</keyword>